<dbReference type="SMART" id="SM00343">
    <property type="entry name" value="ZnF_C2HC"/>
    <property type="match status" value="2"/>
</dbReference>
<dbReference type="GO" id="GO:0003676">
    <property type="term" value="F:nucleic acid binding"/>
    <property type="evidence" value="ECO:0007669"/>
    <property type="project" value="InterPro"/>
</dbReference>
<proteinExistence type="predicted"/>
<evidence type="ECO:0000313" key="4">
    <source>
        <dbReference type="Proteomes" id="UP000002320"/>
    </source>
</evidence>
<dbReference type="eggNOG" id="KOG4399">
    <property type="taxonomic scope" value="Eukaryota"/>
</dbReference>
<dbReference type="STRING" id="7176.B0X1A4"/>
<dbReference type="SUPFAM" id="SSF57756">
    <property type="entry name" value="Retrovirus zinc finger-like domains"/>
    <property type="match status" value="1"/>
</dbReference>
<dbReference type="GO" id="GO:0008988">
    <property type="term" value="F:rRNA (adenine-N6-)-methyltransferase activity"/>
    <property type="evidence" value="ECO:0007669"/>
    <property type="project" value="InterPro"/>
</dbReference>
<dbReference type="AlphaFoldDB" id="B0X1A4"/>
<dbReference type="GO" id="GO:0005737">
    <property type="term" value="C:cytoplasm"/>
    <property type="evidence" value="ECO:0007669"/>
    <property type="project" value="TreeGrafter"/>
</dbReference>
<dbReference type="PROSITE" id="PS50216">
    <property type="entry name" value="DHHC"/>
    <property type="match status" value="1"/>
</dbReference>
<name>B0X1A4_CULQU</name>
<feature type="domain" description="CCHC-type" evidence="1">
    <location>
        <begin position="219"/>
        <end position="235"/>
    </location>
</feature>
<organism>
    <name type="scientific">Culex quinquefasciatus</name>
    <name type="common">Southern house mosquito</name>
    <name type="synonym">Culex pungens</name>
    <dbReference type="NCBI Taxonomy" id="7176"/>
    <lineage>
        <taxon>Eukaryota</taxon>
        <taxon>Metazoa</taxon>
        <taxon>Ecdysozoa</taxon>
        <taxon>Arthropoda</taxon>
        <taxon>Hexapoda</taxon>
        <taxon>Insecta</taxon>
        <taxon>Pterygota</taxon>
        <taxon>Neoptera</taxon>
        <taxon>Endopterygota</taxon>
        <taxon>Diptera</taxon>
        <taxon>Nematocera</taxon>
        <taxon>Culicoidea</taxon>
        <taxon>Culicidae</taxon>
        <taxon>Culicinae</taxon>
        <taxon>Culicini</taxon>
        <taxon>Culex</taxon>
        <taxon>Culex</taxon>
    </lineage>
</organism>
<feature type="domain" description="CCHC-type" evidence="1">
    <location>
        <begin position="190"/>
        <end position="206"/>
    </location>
</feature>
<dbReference type="EnsemblMetazoa" id="CPIJ013353-RA">
    <property type="protein sequence ID" value="CPIJ013353-PA"/>
    <property type="gene ID" value="CPIJ013353"/>
</dbReference>
<accession>B0X1A4</accession>
<dbReference type="Proteomes" id="UP000002320">
    <property type="component" value="Unassembled WGS sequence"/>
</dbReference>
<dbReference type="EMBL" id="DS232256">
    <property type="protein sequence ID" value="EDS38553.1"/>
    <property type="molecule type" value="Genomic_DNA"/>
</dbReference>
<dbReference type="OrthoDB" id="431817at2759"/>
<dbReference type="Gene3D" id="4.10.60.10">
    <property type="entry name" value="Zinc finger, CCHC-type"/>
    <property type="match status" value="1"/>
</dbReference>
<dbReference type="PANTHER" id="PTHR13493:SF3">
    <property type="entry name" value="RRNA N6-ADENOSINE-METHYLTRANSFERASE ZCCHC4"/>
    <property type="match status" value="1"/>
</dbReference>
<keyword evidence="4" id="KW-1185">Reference proteome</keyword>
<sequence>MFERYLKHVEPSSRICIFTDPPFGCRTELLANTIQTINQMYNHINSFVQQVLPTFWIFPYFMETYIRQEMPSMEMADYQVNYTNHEKYREGSKAIKNGSPVRMFTNVPLGMIRLPTGEGYKYCQKCDKSVLKSNSHCSICKACTSKNGAPYKHCSKCHICVKTNYVHCGKCGRCAQVEEHNCQQYKRMVSCRICLGRGHVEKGCSFWKRYGISRMFQVGCAVCGGKAHILRDCAKRKVLTKEVYFLGKYHNEINEPI</sequence>
<gene>
    <name evidence="3" type="primary">6046195</name>
    <name evidence="2" type="ORF">CpipJ_CPIJ013353</name>
</gene>
<reference evidence="3" key="2">
    <citation type="submission" date="2021-02" db="UniProtKB">
        <authorList>
            <consortium name="EnsemblMetazoa"/>
        </authorList>
    </citation>
    <scope>IDENTIFICATION</scope>
    <source>
        <strain evidence="3">JHB</strain>
    </source>
</reference>
<dbReference type="InParanoid" id="B0X1A4"/>
<reference evidence="2" key="1">
    <citation type="submission" date="2007-03" db="EMBL/GenBank/DDBJ databases">
        <title>Annotation of Culex pipiens quinquefasciatus.</title>
        <authorList>
            <consortium name="The Broad Institute Genome Sequencing Platform"/>
            <person name="Atkinson P.W."/>
            <person name="Hemingway J."/>
            <person name="Christensen B.M."/>
            <person name="Higgs S."/>
            <person name="Kodira C."/>
            <person name="Hannick L."/>
            <person name="Megy K."/>
            <person name="O'Leary S."/>
            <person name="Pearson M."/>
            <person name="Haas B.J."/>
            <person name="Mauceli E."/>
            <person name="Wortman J.R."/>
            <person name="Lee N.H."/>
            <person name="Guigo R."/>
            <person name="Stanke M."/>
            <person name="Alvarado L."/>
            <person name="Amedeo P."/>
            <person name="Antoine C.H."/>
            <person name="Arensburger P."/>
            <person name="Bidwell S.L."/>
            <person name="Crawford M."/>
            <person name="Camaro F."/>
            <person name="Devon K."/>
            <person name="Engels R."/>
            <person name="Hammond M."/>
            <person name="Howarth C."/>
            <person name="Koehrsen M."/>
            <person name="Lawson D."/>
            <person name="Montgomery P."/>
            <person name="Nene V."/>
            <person name="Nusbaum C."/>
            <person name="Puiu D."/>
            <person name="Romero-Severson J."/>
            <person name="Severson D.W."/>
            <person name="Shumway M."/>
            <person name="Sisk P."/>
            <person name="Stolte C."/>
            <person name="Zeng Q."/>
            <person name="Eisenstadt E."/>
            <person name="Fraser-Liggett C."/>
            <person name="Strausberg R."/>
            <person name="Galagan J."/>
            <person name="Birren B."/>
            <person name="Collins F.H."/>
        </authorList>
    </citation>
    <scope>NUCLEOTIDE SEQUENCE [LARGE SCALE GENOMIC DNA]</scope>
    <source>
        <strain evidence="2">JHB</strain>
    </source>
</reference>
<dbReference type="VEuPathDB" id="VectorBase:CQUJHB010341"/>
<dbReference type="InterPro" id="IPR039846">
    <property type="entry name" value="ZCCHC4"/>
</dbReference>
<dbReference type="GO" id="GO:0005730">
    <property type="term" value="C:nucleolus"/>
    <property type="evidence" value="ECO:0007669"/>
    <property type="project" value="TreeGrafter"/>
</dbReference>
<evidence type="ECO:0000313" key="3">
    <source>
        <dbReference type="EnsemblMetazoa" id="CPIJ013353-PA"/>
    </source>
</evidence>
<dbReference type="VEuPathDB" id="VectorBase:CPIJ013353"/>
<dbReference type="InterPro" id="IPR036875">
    <property type="entry name" value="Znf_CCHC_sf"/>
</dbReference>
<dbReference type="KEGG" id="cqu:CpipJ_CPIJ013353"/>
<dbReference type="HOGENOM" id="CLU_1082809_0_0_1"/>
<dbReference type="InterPro" id="IPR001878">
    <property type="entry name" value="Znf_CCHC"/>
</dbReference>
<evidence type="ECO:0000259" key="1">
    <source>
        <dbReference type="SMART" id="SM00343"/>
    </source>
</evidence>
<protein>
    <submittedName>
        <fullName evidence="2 3">Zinc finger CCHC domain-containing protein 4</fullName>
    </submittedName>
</protein>
<evidence type="ECO:0000313" key="2">
    <source>
        <dbReference type="EMBL" id="EDS38553.1"/>
    </source>
</evidence>
<dbReference type="GO" id="GO:0008270">
    <property type="term" value="F:zinc ion binding"/>
    <property type="evidence" value="ECO:0007669"/>
    <property type="project" value="InterPro"/>
</dbReference>
<dbReference type="PANTHER" id="PTHR13493">
    <property type="entry name" value="ZINC FINGER CCHC DOMAIN-CONTAINING"/>
    <property type="match status" value="1"/>
</dbReference>